<dbReference type="Pfam" id="PF20684">
    <property type="entry name" value="Fung_rhodopsin"/>
    <property type="match status" value="1"/>
</dbReference>
<accession>A0A3D8SKR1</accession>
<name>A0A3D8SKR1_9EURO</name>
<feature type="compositionally biased region" description="Basic and acidic residues" evidence="6">
    <location>
        <begin position="306"/>
        <end position="319"/>
    </location>
</feature>
<feature type="transmembrane region" description="Helical" evidence="7">
    <location>
        <begin position="177"/>
        <end position="197"/>
    </location>
</feature>
<feature type="transmembrane region" description="Helical" evidence="7">
    <location>
        <begin position="209"/>
        <end position="229"/>
    </location>
</feature>
<feature type="region of interest" description="Disordered" evidence="6">
    <location>
        <begin position="293"/>
        <end position="345"/>
    </location>
</feature>
<feature type="compositionally biased region" description="Polar residues" evidence="6">
    <location>
        <begin position="295"/>
        <end position="305"/>
    </location>
</feature>
<dbReference type="OrthoDB" id="3897607at2759"/>
<evidence type="ECO:0000256" key="5">
    <source>
        <dbReference type="ARBA" id="ARBA00038359"/>
    </source>
</evidence>
<evidence type="ECO:0000313" key="10">
    <source>
        <dbReference type="Proteomes" id="UP000256690"/>
    </source>
</evidence>
<feature type="compositionally biased region" description="Polar residues" evidence="6">
    <location>
        <begin position="320"/>
        <end position="345"/>
    </location>
</feature>
<dbReference type="InterPro" id="IPR049326">
    <property type="entry name" value="Rhodopsin_dom_fungi"/>
</dbReference>
<dbReference type="AlphaFoldDB" id="A0A3D8SKR1"/>
<organism evidence="9 10">
    <name type="scientific">Aspergillus mulundensis</name>
    <dbReference type="NCBI Taxonomy" id="1810919"/>
    <lineage>
        <taxon>Eukaryota</taxon>
        <taxon>Fungi</taxon>
        <taxon>Dikarya</taxon>
        <taxon>Ascomycota</taxon>
        <taxon>Pezizomycotina</taxon>
        <taxon>Eurotiomycetes</taxon>
        <taxon>Eurotiomycetidae</taxon>
        <taxon>Eurotiales</taxon>
        <taxon>Aspergillaceae</taxon>
        <taxon>Aspergillus</taxon>
        <taxon>Aspergillus subgen. Nidulantes</taxon>
    </lineage>
</organism>
<comment type="similarity">
    <text evidence="5">Belongs to the SAT4 family.</text>
</comment>
<evidence type="ECO:0000256" key="7">
    <source>
        <dbReference type="SAM" id="Phobius"/>
    </source>
</evidence>
<comment type="subcellular location">
    <subcellularLocation>
        <location evidence="1">Membrane</location>
        <topology evidence="1">Multi-pass membrane protein</topology>
    </subcellularLocation>
</comment>
<dbReference type="PANTHER" id="PTHR33048">
    <property type="entry name" value="PTH11-LIKE INTEGRAL MEMBRANE PROTEIN (AFU_ORTHOLOGUE AFUA_5G11245)"/>
    <property type="match status" value="1"/>
</dbReference>
<keyword evidence="2 7" id="KW-0812">Transmembrane</keyword>
<evidence type="ECO:0000256" key="2">
    <source>
        <dbReference type="ARBA" id="ARBA00022692"/>
    </source>
</evidence>
<dbReference type="InterPro" id="IPR052337">
    <property type="entry name" value="SAT4-like"/>
</dbReference>
<dbReference type="GeneID" id="38113929"/>
<dbReference type="EMBL" id="PVWQ01000003">
    <property type="protein sequence ID" value="RDW86917.1"/>
    <property type="molecule type" value="Genomic_DNA"/>
</dbReference>
<evidence type="ECO:0000256" key="3">
    <source>
        <dbReference type="ARBA" id="ARBA00022989"/>
    </source>
</evidence>
<comment type="caution">
    <text evidence="9">The sequence shown here is derived from an EMBL/GenBank/DDBJ whole genome shotgun (WGS) entry which is preliminary data.</text>
</comment>
<protein>
    <submittedName>
        <fullName evidence="9">Putative p-type ATPase</fullName>
    </submittedName>
</protein>
<feature type="transmembrane region" description="Helical" evidence="7">
    <location>
        <begin position="89"/>
        <end position="114"/>
    </location>
</feature>
<keyword evidence="10" id="KW-1185">Reference proteome</keyword>
<feature type="domain" description="Rhodopsin" evidence="8">
    <location>
        <begin position="28"/>
        <end position="272"/>
    </location>
</feature>
<dbReference type="RefSeq" id="XP_026606441.1">
    <property type="nucleotide sequence ID" value="XM_026745575.1"/>
</dbReference>
<keyword evidence="3 7" id="KW-1133">Transmembrane helix</keyword>
<evidence type="ECO:0000256" key="1">
    <source>
        <dbReference type="ARBA" id="ARBA00004141"/>
    </source>
</evidence>
<feature type="transmembrane region" description="Helical" evidence="7">
    <location>
        <begin position="12"/>
        <end position="34"/>
    </location>
</feature>
<evidence type="ECO:0000313" key="9">
    <source>
        <dbReference type="EMBL" id="RDW86917.1"/>
    </source>
</evidence>
<proteinExistence type="inferred from homology"/>
<dbReference type="PANTHER" id="PTHR33048:SF140">
    <property type="entry name" value="ATPASE, PUTATIVE (EUROFUNG)-RELATED"/>
    <property type="match status" value="1"/>
</dbReference>
<keyword evidence="4 7" id="KW-0472">Membrane</keyword>
<feature type="transmembrane region" description="Helical" evidence="7">
    <location>
        <begin position="126"/>
        <end position="146"/>
    </location>
</feature>
<reference evidence="9 10" key="1">
    <citation type="journal article" date="2018" name="IMA Fungus">
        <title>IMA Genome-F 9: Draft genome sequence of Annulohypoxylon stygium, Aspergillus mulundensis, Berkeleyomyces basicola (syn. Thielaviopsis basicola), Ceratocystis smalleyi, two Cercospora beticola strains, Coleophoma cylindrospora, Fusarium fracticaudum, Phialophora cf. hyalina, and Morchella septimelata.</title>
        <authorList>
            <person name="Wingfield B.D."/>
            <person name="Bills G.F."/>
            <person name="Dong Y."/>
            <person name="Huang W."/>
            <person name="Nel W.J."/>
            <person name="Swalarsk-Parry B.S."/>
            <person name="Vaghefi N."/>
            <person name="Wilken P.M."/>
            <person name="An Z."/>
            <person name="de Beer Z.W."/>
            <person name="De Vos L."/>
            <person name="Chen L."/>
            <person name="Duong T.A."/>
            <person name="Gao Y."/>
            <person name="Hammerbacher A."/>
            <person name="Kikkert J.R."/>
            <person name="Li Y."/>
            <person name="Li H."/>
            <person name="Li K."/>
            <person name="Li Q."/>
            <person name="Liu X."/>
            <person name="Ma X."/>
            <person name="Naidoo K."/>
            <person name="Pethybridge S.J."/>
            <person name="Sun J."/>
            <person name="Steenkamp E.T."/>
            <person name="van der Nest M.A."/>
            <person name="van Wyk S."/>
            <person name="Wingfield M.J."/>
            <person name="Xiong C."/>
            <person name="Yue Q."/>
            <person name="Zhang X."/>
        </authorList>
    </citation>
    <scope>NUCLEOTIDE SEQUENCE [LARGE SCALE GENOMIC DNA]</scope>
    <source>
        <strain evidence="9 10">DSM 5745</strain>
    </source>
</reference>
<evidence type="ECO:0000256" key="6">
    <source>
        <dbReference type="SAM" id="MobiDB-lite"/>
    </source>
</evidence>
<gene>
    <name evidence="9" type="ORF">DSM5745_03559</name>
</gene>
<dbReference type="Proteomes" id="UP000256690">
    <property type="component" value="Unassembled WGS sequence"/>
</dbReference>
<sequence>MFPLEGRSLSIFVVTLIFLILSFLSVALRCFVRLRLVRAFGWDDSLMVLAMALNILFALCGMIGARYGLGRKMKDFLELPDYAHEFETALFWWWLGQTSYVITCVAAKVSIALALLRLTVTKAHKIILWGVIGVSIVVGLVFWLMLMLQCKPVDYFWHRLTSTGTCLNTDHILNIAYVYSVIATICDFILGLLPIALVWKLHMNQTTKAALAGILSMGCVASAAVIVRIPYLHYYKDKDFLYATTNISIWSNVEAGLGITAGSLVTLRPLLRWFRGETSYVNSKSRTWYGGTGSMPLSSMNGARQSRQDQPGRHWRPDIESQNSHGVVTTVHGSPNSSRENLNPNQNSLAGVNVQKSFLVTTTRIILIAICE</sequence>
<evidence type="ECO:0000256" key="4">
    <source>
        <dbReference type="ARBA" id="ARBA00023136"/>
    </source>
</evidence>
<evidence type="ECO:0000259" key="8">
    <source>
        <dbReference type="Pfam" id="PF20684"/>
    </source>
</evidence>
<dbReference type="GO" id="GO:0016020">
    <property type="term" value="C:membrane"/>
    <property type="evidence" value="ECO:0007669"/>
    <property type="project" value="UniProtKB-SubCell"/>
</dbReference>
<feature type="transmembrane region" description="Helical" evidence="7">
    <location>
        <begin position="46"/>
        <end position="69"/>
    </location>
</feature>